<name>A0ABS7FU89_9ACTN</name>
<gene>
    <name evidence="2" type="ORF">K1Y72_16440</name>
</gene>
<dbReference type="Proteomes" id="UP000774570">
    <property type="component" value="Unassembled WGS sequence"/>
</dbReference>
<dbReference type="EMBL" id="JAIBOA010000009">
    <property type="protein sequence ID" value="MBW8483977.1"/>
    <property type="molecule type" value="Genomic_DNA"/>
</dbReference>
<organism evidence="2 3">
    <name type="scientific">Actinomadura parmotrematis</name>
    <dbReference type="NCBI Taxonomy" id="2864039"/>
    <lineage>
        <taxon>Bacteria</taxon>
        <taxon>Bacillati</taxon>
        <taxon>Actinomycetota</taxon>
        <taxon>Actinomycetes</taxon>
        <taxon>Streptosporangiales</taxon>
        <taxon>Thermomonosporaceae</taxon>
        <taxon>Actinomadura</taxon>
    </lineage>
</organism>
<feature type="transmembrane region" description="Helical" evidence="1">
    <location>
        <begin position="6"/>
        <end position="24"/>
    </location>
</feature>
<evidence type="ECO:0000256" key="1">
    <source>
        <dbReference type="SAM" id="Phobius"/>
    </source>
</evidence>
<keyword evidence="1" id="KW-0472">Membrane</keyword>
<dbReference type="RefSeq" id="WP_220167204.1">
    <property type="nucleotide sequence ID" value="NZ_JAIBOA010000009.1"/>
</dbReference>
<protein>
    <submittedName>
        <fullName evidence="2">Uncharacterized protein</fullName>
    </submittedName>
</protein>
<comment type="caution">
    <text evidence="2">The sequence shown here is derived from an EMBL/GenBank/DDBJ whole genome shotgun (WGS) entry which is preliminary data.</text>
</comment>
<keyword evidence="3" id="KW-1185">Reference proteome</keyword>
<evidence type="ECO:0000313" key="2">
    <source>
        <dbReference type="EMBL" id="MBW8483977.1"/>
    </source>
</evidence>
<keyword evidence="1" id="KW-1133">Transmembrane helix</keyword>
<keyword evidence="1" id="KW-0812">Transmembrane</keyword>
<accession>A0ABS7FU89</accession>
<sequence>MEIFPWVGGVITFCSAVALLVQWGRDRRDDWGHRSALWWVSGFFLSAFFFMVAVGNLR</sequence>
<reference evidence="2 3" key="1">
    <citation type="submission" date="2021-07" db="EMBL/GenBank/DDBJ databases">
        <title>Actinomadura sp. PM05-2 isolated from lichen.</title>
        <authorList>
            <person name="Somphong A."/>
            <person name="Phongsopitanun W."/>
            <person name="Tanasupawat S."/>
            <person name="Peongsungnone V."/>
        </authorList>
    </citation>
    <scope>NUCLEOTIDE SEQUENCE [LARGE SCALE GENOMIC DNA]</scope>
    <source>
        <strain evidence="2 3">PM05-2</strain>
    </source>
</reference>
<proteinExistence type="predicted"/>
<feature type="transmembrane region" description="Helical" evidence="1">
    <location>
        <begin position="36"/>
        <end position="57"/>
    </location>
</feature>
<evidence type="ECO:0000313" key="3">
    <source>
        <dbReference type="Proteomes" id="UP000774570"/>
    </source>
</evidence>